<name>A0A6P9A7R2_THRPL</name>
<dbReference type="PROSITE" id="PS00107">
    <property type="entry name" value="PROTEIN_KINASE_ATP"/>
    <property type="match status" value="1"/>
</dbReference>
<keyword evidence="11 18" id="KW-0472">Membrane</keyword>
<keyword evidence="18" id="KW-1133">Transmembrane helix</keyword>
<feature type="transmembrane region" description="Helical" evidence="18">
    <location>
        <begin position="367"/>
        <end position="387"/>
    </location>
</feature>
<keyword evidence="7 21" id="KW-0418">Kinase</keyword>
<dbReference type="GeneID" id="117651911"/>
<evidence type="ECO:0000256" key="8">
    <source>
        <dbReference type="ARBA" id="ARBA00022840"/>
    </source>
</evidence>
<dbReference type="Proteomes" id="UP000515158">
    <property type="component" value="Unplaced"/>
</dbReference>
<keyword evidence="4" id="KW-0808">Transferase</keyword>
<organism evidence="21">
    <name type="scientific">Thrips palmi</name>
    <name type="common">Melon thrips</name>
    <dbReference type="NCBI Taxonomy" id="161013"/>
    <lineage>
        <taxon>Eukaryota</taxon>
        <taxon>Metazoa</taxon>
        <taxon>Ecdysozoa</taxon>
        <taxon>Arthropoda</taxon>
        <taxon>Hexapoda</taxon>
        <taxon>Insecta</taxon>
        <taxon>Pterygota</taxon>
        <taxon>Neoptera</taxon>
        <taxon>Paraneoptera</taxon>
        <taxon>Thysanoptera</taxon>
        <taxon>Terebrantia</taxon>
        <taxon>Thripoidea</taxon>
        <taxon>Thripidae</taxon>
        <taxon>Thrips</taxon>
    </lineage>
</organism>
<dbReference type="SUPFAM" id="SSF56112">
    <property type="entry name" value="Protein kinase-like (PK-like)"/>
    <property type="match status" value="1"/>
</dbReference>
<dbReference type="GO" id="GO:0005524">
    <property type="term" value="F:ATP binding"/>
    <property type="evidence" value="ECO:0007669"/>
    <property type="project" value="UniProtKB-UniRule"/>
</dbReference>
<evidence type="ECO:0000256" key="14">
    <source>
        <dbReference type="ARBA" id="ARBA00047899"/>
    </source>
</evidence>
<dbReference type="Pfam" id="PF00069">
    <property type="entry name" value="Pkinase"/>
    <property type="match status" value="1"/>
</dbReference>
<evidence type="ECO:0000256" key="2">
    <source>
        <dbReference type="ARBA" id="ARBA00012513"/>
    </source>
</evidence>
<evidence type="ECO:0000256" key="7">
    <source>
        <dbReference type="ARBA" id="ARBA00022777"/>
    </source>
</evidence>
<protein>
    <recommendedName>
        <fullName evidence="2">non-specific serine/threonine protein kinase</fullName>
        <ecNumber evidence="2">2.7.11.1</ecNumber>
    </recommendedName>
</protein>
<keyword evidence="10" id="KW-0333">Golgi apparatus</keyword>
<comment type="catalytic activity">
    <reaction evidence="14">
        <text>L-threonyl-[protein] + ATP = O-phospho-L-threonyl-[protein] + ADP + H(+)</text>
        <dbReference type="Rhea" id="RHEA:46608"/>
        <dbReference type="Rhea" id="RHEA-COMP:11060"/>
        <dbReference type="Rhea" id="RHEA-COMP:11605"/>
        <dbReference type="ChEBI" id="CHEBI:15378"/>
        <dbReference type="ChEBI" id="CHEBI:30013"/>
        <dbReference type="ChEBI" id="CHEBI:30616"/>
        <dbReference type="ChEBI" id="CHEBI:61977"/>
        <dbReference type="ChEBI" id="CHEBI:456216"/>
        <dbReference type="EC" id="2.7.11.1"/>
    </reaction>
</comment>
<dbReference type="InterPro" id="IPR008271">
    <property type="entry name" value="Ser/Thr_kinase_AS"/>
</dbReference>
<keyword evidence="8 16" id="KW-0067">ATP-binding</keyword>
<evidence type="ECO:0000256" key="10">
    <source>
        <dbReference type="ARBA" id="ARBA00023034"/>
    </source>
</evidence>
<dbReference type="InterPro" id="IPR050339">
    <property type="entry name" value="CC_SR_Kinase"/>
</dbReference>
<evidence type="ECO:0000313" key="20">
    <source>
        <dbReference type="Proteomes" id="UP000515158"/>
    </source>
</evidence>
<evidence type="ECO:0000256" key="13">
    <source>
        <dbReference type="ARBA" id="ARBA00037982"/>
    </source>
</evidence>
<keyword evidence="6 16" id="KW-0547">Nucleotide-binding</keyword>
<evidence type="ECO:0000256" key="15">
    <source>
        <dbReference type="ARBA" id="ARBA00048679"/>
    </source>
</evidence>
<comment type="subcellular location">
    <subcellularLocation>
        <location evidence="1">Golgi apparatus membrane</location>
        <topology evidence="1">Peripheral membrane protein</topology>
    </subcellularLocation>
</comment>
<dbReference type="SMART" id="SM00220">
    <property type="entry name" value="S_TKc"/>
    <property type="match status" value="1"/>
</dbReference>
<dbReference type="FunFam" id="1.10.510.10:FF:000315">
    <property type="entry name" value="membrane-associated tyrosine- and threonine-specific cdc2-inhibitory kinase"/>
    <property type="match status" value="1"/>
</dbReference>
<reference evidence="21" key="1">
    <citation type="submission" date="2025-08" db="UniProtKB">
        <authorList>
            <consortium name="RefSeq"/>
        </authorList>
    </citation>
    <scope>IDENTIFICATION</scope>
    <source>
        <tissue evidence="21">Total insect</tissue>
    </source>
</reference>
<feature type="compositionally biased region" description="Basic residues" evidence="17">
    <location>
        <begin position="604"/>
        <end position="617"/>
    </location>
</feature>
<dbReference type="GO" id="GO:0051321">
    <property type="term" value="P:meiotic cell cycle"/>
    <property type="evidence" value="ECO:0007669"/>
    <property type="project" value="TreeGrafter"/>
</dbReference>
<comment type="similarity">
    <text evidence="13">Belongs to the protein kinase superfamily. Ser/Thr protein kinase family. GCN2 subfamily.</text>
</comment>
<dbReference type="InterPro" id="IPR011009">
    <property type="entry name" value="Kinase-like_dom_sf"/>
</dbReference>
<keyword evidence="3" id="KW-0723">Serine/threonine-protein kinase</keyword>
<keyword evidence="18" id="KW-0812">Transmembrane</keyword>
<dbReference type="PROSITE" id="PS50011">
    <property type="entry name" value="PROTEIN_KINASE_DOM"/>
    <property type="match status" value="1"/>
</dbReference>
<dbReference type="GO" id="GO:0110031">
    <property type="term" value="P:negative regulation of G2/MI transition of meiotic cell cycle"/>
    <property type="evidence" value="ECO:0007669"/>
    <property type="project" value="TreeGrafter"/>
</dbReference>
<feature type="binding site" evidence="16">
    <location>
        <position position="123"/>
    </location>
    <ligand>
        <name>ATP</name>
        <dbReference type="ChEBI" id="CHEBI:30616"/>
    </ligand>
</feature>
<evidence type="ECO:0000256" key="12">
    <source>
        <dbReference type="ARBA" id="ARBA00023306"/>
    </source>
</evidence>
<dbReference type="GO" id="GO:0005634">
    <property type="term" value="C:nucleus"/>
    <property type="evidence" value="ECO:0007669"/>
    <property type="project" value="TreeGrafter"/>
</dbReference>
<feature type="compositionally biased region" description="Polar residues" evidence="17">
    <location>
        <begin position="516"/>
        <end position="526"/>
    </location>
</feature>
<dbReference type="InParanoid" id="A0A6P9A7R2"/>
<dbReference type="PANTHER" id="PTHR11042">
    <property type="entry name" value="EUKARYOTIC TRANSLATION INITIATION FACTOR 2-ALPHA KINASE EIF2-ALPHA KINASE -RELATED"/>
    <property type="match status" value="1"/>
</dbReference>
<comment type="catalytic activity">
    <reaction evidence="15">
        <text>L-seryl-[protein] + ATP = O-phospho-L-seryl-[protein] + ADP + H(+)</text>
        <dbReference type="Rhea" id="RHEA:17989"/>
        <dbReference type="Rhea" id="RHEA-COMP:9863"/>
        <dbReference type="Rhea" id="RHEA-COMP:11604"/>
        <dbReference type="ChEBI" id="CHEBI:15378"/>
        <dbReference type="ChEBI" id="CHEBI:29999"/>
        <dbReference type="ChEBI" id="CHEBI:30616"/>
        <dbReference type="ChEBI" id="CHEBI:83421"/>
        <dbReference type="ChEBI" id="CHEBI:456216"/>
        <dbReference type="EC" id="2.7.11.1"/>
    </reaction>
</comment>
<evidence type="ECO:0000256" key="16">
    <source>
        <dbReference type="PROSITE-ProRule" id="PRU10141"/>
    </source>
</evidence>
<dbReference type="InterPro" id="IPR017441">
    <property type="entry name" value="Protein_kinase_ATP_BS"/>
</dbReference>
<feature type="domain" description="Protein kinase" evidence="19">
    <location>
        <begin position="94"/>
        <end position="345"/>
    </location>
</feature>
<dbReference type="AlphaFoldDB" id="A0A6P9A7R2"/>
<evidence type="ECO:0000256" key="5">
    <source>
        <dbReference type="ARBA" id="ARBA00022723"/>
    </source>
</evidence>
<keyword evidence="12" id="KW-0131">Cell cycle</keyword>
<keyword evidence="5" id="KW-0479">Metal-binding</keyword>
<evidence type="ECO:0000256" key="9">
    <source>
        <dbReference type="ARBA" id="ARBA00022842"/>
    </source>
</evidence>
<accession>A0A6P9A7R2</accession>
<evidence type="ECO:0000256" key="18">
    <source>
        <dbReference type="SAM" id="Phobius"/>
    </source>
</evidence>
<proteinExistence type="inferred from homology"/>
<sequence>MALKEDSLCLEGHGSLFGNCFSFDAEDSFQRKKDVETTTKTPVPPKTPVKFSPWFRVPREASLVTFKQDRSKCLPLSSLYDRHRRDVNYMHQVFKDVTQVGEGHFGKVYRVISKEDNKVYAVKVSKEIFHNEAERLKRSEEVRKHEMIPVHQNCVRLYNAWEEQGRLFLWLEFCQTSLEAYAGTNHEINESKVWEILLDLLLGLKNLHDNRLVHVDVKLENILMTAEGVCKLADFGLLVDMSQDALPPKNVVEGDGRYLAPELLDGGPCTPAVDVFSLGLCILELAADIVMPGGGEDWQSLRRGEIPLTKTTHLSEELKNIIREMLIPNHLERPNVDKLLKQPRLQQMWCERRKRNPTAQDLKAPHMALTGLMAILNLLIFLLSVPLKMTEVLRRKCGRPDRVLRRPVVSSLFGSKSIMKRRLINTSAPRPLSGTWNMQVSDDELEVATILNEGKLDILASSTPFKPPTPTRSRAIGSLLSSQRTLNFALNDSASSSSPTSSPPTSPTSSRFFPQLRSTSPLNSVGENPPASPVSMDESPCASPDFSLLHHSNSSKESKMNNSMPHDLPAHKSLNGSVASLGRMGRNLLHSFNTSEDSDDEKVQKKKEKKRKEKKRR</sequence>
<dbReference type="RefSeq" id="XP_034252366.1">
    <property type="nucleotide sequence ID" value="XM_034396475.1"/>
</dbReference>
<dbReference type="KEGG" id="tpal:117651911"/>
<evidence type="ECO:0000313" key="21">
    <source>
        <dbReference type="RefSeq" id="XP_034252366.1"/>
    </source>
</evidence>
<evidence type="ECO:0000256" key="17">
    <source>
        <dbReference type="SAM" id="MobiDB-lite"/>
    </source>
</evidence>
<feature type="region of interest" description="Disordered" evidence="17">
    <location>
        <begin position="491"/>
        <end position="617"/>
    </location>
</feature>
<evidence type="ECO:0000256" key="4">
    <source>
        <dbReference type="ARBA" id="ARBA00022679"/>
    </source>
</evidence>
<dbReference type="PANTHER" id="PTHR11042:SF183">
    <property type="entry name" value="MEMBRANE-ASSOCIATED TYROSINE- AND THREONINE-SPECIFIC CDC2-INHIBITORY KINASE"/>
    <property type="match status" value="1"/>
</dbReference>
<evidence type="ECO:0000256" key="6">
    <source>
        <dbReference type="ARBA" id="ARBA00022741"/>
    </source>
</evidence>
<dbReference type="OrthoDB" id="5337378at2759"/>
<dbReference type="Gene3D" id="1.10.510.10">
    <property type="entry name" value="Transferase(Phosphotransferase) domain 1"/>
    <property type="match status" value="1"/>
</dbReference>
<keyword evidence="20" id="KW-1185">Reference proteome</keyword>
<evidence type="ECO:0000256" key="11">
    <source>
        <dbReference type="ARBA" id="ARBA00023136"/>
    </source>
</evidence>
<evidence type="ECO:0000256" key="1">
    <source>
        <dbReference type="ARBA" id="ARBA00004395"/>
    </source>
</evidence>
<dbReference type="Gene3D" id="3.30.200.20">
    <property type="entry name" value="Phosphorylase Kinase, domain 1"/>
    <property type="match status" value="1"/>
</dbReference>
<dbReference type="InterPro" id="IPR000719">
    <property type="entry name" value="Prot_kinase_dom"/>
</dbReference>
<evidence type="ECO:0000259" key="19">
    <source>
        <dbReference type="PROSITE" id="PS50011"/>
    </source>
</evidence>
<evidence type="ECO:0000256" key="3">
    <source>
        <dbReference type="ARBA" id="ARBA00022527"/>
    </source>
</evidence>
<dbReference type="EC" id="2.7.11.1" evidence="2"/>
<dbReference type="GO" id="GO:0004674">
    <property type="term" value="F:protein serine/threonine kinase activity"/>
    <property type="evidence" value="ECO:0007669"/>
    <property type="project" value="UniProtKB-KW"/>
</dbReference>
<keyword evidence="9" id="KW-0460">Magnesium</keyword>
<dbReference type="GO" id="GO:0046872">
    <property type="term" value="F:metal ion binding"/>
    <property type="evidence" value="ECO:0007669"/>
    <property type="project" value="UniProtKB-KW"/>
</dbReference>
<dbReference type="PROSITE" id="PS00108">
    <property type="entry name" value="PROTEIN_KINASE_ST"/>
    <property type="match status" value="1"/>
</dbReference>
<dbReference type="GO" id="GO:0000139">
    <property type="term" value="C:Golgi membrane"/>
    <property type="evidence" value="ECO:0007669"/>
    <property type="project" value="UniProtKB-SubCell"/>
</dbReference>
<gene>
    <name evidence="21" type="primary">LOC117651911</name>
</gene>